<evidence type="ECO:0000313" key="2">
    <source>
        <dbReference type="Proteomes" id="UP000494206"/>
    </source>
</evidence>
<keyword evidence="2" id="KW-1185">Reference proteome</keyword>
<reference evidence="1 2" key="1">
    <citation type="submission" date="2020-04" db="EMBL/GenBank/DDBJ databases">
        <authorList>
            <person name="Laetsch R D."/>
            <person name="Stevens L."/>
            <person name="Kumar S."/>
            <person name="Blaxter L. M."/>
        </authorList>
    </citation>
    <scope>NUCLEOTIDE SEQUENCE [LARGE SCALE GENOMIC DNA]</scope>
</reference>
<dbReference type="Proteomes" id="UP000494206">
    <property type="component" value="Unassembled WGS sequence"/>
</dbReference>
<protein>
    <submittedName>
        <fullName evidence="1">Uncharacterized protein</fullName>
    </submittedName>
</protein>
<evidence type="ECO:0000313" key="1">
    <source>
        <dbReference type="EMBL" id="CAB3404283.1"/>
    </source>
</evidence>
<dbReference type="AlphaFoldDB" id="A0A8S1EW72"/>
<comment type="caution">
    <text evidence="1">The sequence shown here is derived from an EMBL/GenBank/DDBJ whole genome shotgun (WGS) entry which is preliminary data.</text>
</comment>
<organism evidence="1 2">
    <name type="scientific">Caenorhabditis bovis</name>
    <dbReference type="NCBI Taxonomy" id="2654633"/>
    <lineage>
        <taxon>Eukaryota</taxon>
        <taxon>Metazoa</taxon>
        <taxon>Ecdysozoa</taxon>
        <taxon>Nematoda</taxon>
        <taxon>Chromadorea</taxon>
        <taxon>Rhabditida</taxon>
        <taxon>Rhabditina</taxon>
        <taxon>Rhabditomorpha</taxon>
        <taxon>Rhabditoidea</taxon>
        <taxon>Rhabditidae</taxon>
        <taxon>Peloderinae</taxon>
        <taxon>Caenorhabditis</taxon>
    </lineage>
</organism>
<name>A0A8S1EW72_9PELO</name>
<gene>
    <name evidence="1" type="ORF">CBOVIS_LOCUS6648</name>
</gene>
<sequence>MNVITMTCYNQYSQQLAHELMKSGVFQNSRAVPFEAVKLVPGLILTFVKAYHYYLSEVVGVLRIVLDPLTFSDEPKQLEDAPLSSICRIC</sequence>
<dbReference type="EMBL" id="CADEPM010000004">
    <property type="protein sequence ID" value="CAB3404283.1"/>
    <property type="molecule type" value="Genomic_DNA"/>
</dbReference>
<proteinExistence type="predicted"/>
<accession>A0A8S1EW72</accession>